<feature type="compositionally biased region" description="Acidic residues" evidence="1">
    <location>
        <begin position="242"/>
        <end position="259"/>
    </location>
</feature>
<feature type="region of interest" description="Disordered" evidence="1">
    <location>
        <begin position="1"/>
        <end position="22"/>
    </location>
</feature>
<proteinExistence type="predicted"/>
<comment type="caution">
    <text evidence="3">The sequence shown here is derived from an EMBL/GenBank/DDBJ whole genome shotgun (WGS) entry which is preliminary data.</text>
</comment>
<dbReference type="EMBL" id="JBFOLK010000002">
    <property type="protein sequence ID" value="KAL2532871.1"/>
    <property type="molecule type" value="Genomic_DNA"/>
</dbReference>
<feature type="region of interest" description="Disordered" evidence="1">
    <location>
        <begin position="242"/>
        <end position="267"/>
    </location>
</feature>
<gene>
    <name evidence="3" type="ORF">Adt_06222</name>
</gene>
<dbReference type="Pfam" id="PF20167">
    <property type="entry name" value="Transposase_32"/>
    <property type="match status" value="1"/>
</dbReference>
<dbReference type="Proteomes" id="UP001604336">
    <property type="component" value="Unassembled WGS sequence"/>
</dbReference>
<organism evidence="3 4">
    <name type="scientific">Abeliophyllum distichum</name>
    <dbReference type="NCBI Taxonomy" id="126358"/>
    <lineage>
        <taxon>Eukaryota</taxon>
        <taxon>Viridiplantae</taxon>
        <taxon>Streptophyta</taxon>
        <taxon>Embryophyta</taxon>
        <taxon>Tracheophyta</taxon>
        <taxon>Spermatophyta</taxon>
        <taxon>Magnoliopsida</taxon>
        <taxon>eudicotyledons</taxon>
        <taxon>Gunneridae</taxon>
        <taxon>Pentapetalae</taxon>
        <taxon>asterids</taxon>
        <taxon>lamiids</taxon>
        <taxon>Lamiales</taxon>
        <taxon>Oleaceae</taxon>
        <taxon>Forsythieae</taxon>
        <taxon>Abeliophyllum</taxon>
    </lineage>
</organism>
<evidence type="ECO:0000256" key="1">
    <source>
        <dbReference type="SAM" id="MobiDB-lite"/>
    </source>
</evidence>
<sequence>MPPRSKPTTSRKRKEIAEESNVYKRARPATPTYKAYVNAEAEQRATIFTTWSVIAEREVDLESLSHTTLSATIHDKGWTRLCSKPHSIYMEVVREFMVNFNLAITDEEDEHAYETVPEGSDAPAITNWNAVACNIYPIDNTKPWPQSNVICHGDMSDELRLFHSFMASNITPTTHLIEIYPAKMTILYLLATSHNFNFGEHIFNTITDLTSNLKGRSKLSFQGLISAPFHCHANVCRLAAELEEEDEDDSPANEDEPVESDTPIMPQRIRHRGGLNFGLVLDSIQATLQGHTGELQHLRDDQDELFPTL</sequence>
<keyword evidence="4" id="KW-1185">Reference proteome</keyword>
<name>A0ABD1V6C6_9LAMI</name>
<reference evidence="4" key="1">
    <citation type="submission" date="2024-07" db="EMBL/GenBank/DDBJ databases">
        <title>Two chromosome-level genome assemblies of Korean endemic species Abeliophyllum distichum and Forsythia ovata (Oleaceae).</title>
        <authorList>
            <person name="Jang H."/>
        </authorList>
    </citation>
    <scope>NUCLEOTIDE SEQUENCE [LARGE SCALE GENOMIC DNA]</scope>
</reference>
<evidence type="ECO:0000313" key="3">
    <source>
        <dbReference type="EMBL" id="KAL2532871.1"/>
    </source>
</evidence>
<dbReference type="InterPro" id="IPR046796">
    <property type="entry name" value="Transposase_32_dom"/>
</dbReference>
<evidence type="ECO:0000313" key="4">
    <source>
        <dbReference type="Proteomes" id="UP001604336"/>
    </source>
</evidence>
<accession>A0ABD1V6C6</accession>
<protein>
    <recommendedName>
        <fullName evidence="2">Putative plant transposon protein domain-containing protein</fullName>
    </recommendedName>
</protein>
<evidence type="ECO:0000259" key="2">
    <source>
        <dbReference type="Pfam" id="PF20167"/>
    </source>
</evidence>
<feature type="domain" description="Putative plant transposon protein" evidence="2">
    <location>
        <begin position="76"/>
        <end position="227"/>
    </location>
</feature>
<dbReference type="AlphaFoldDB" id="A0ABD1V6C6"/>